<reference evidence="4 5" key="1">
    <citation type="submission" date="2020-08" db="EMBL/GenBank/DDBJ databases">
        <title>Genomic Encyclopedia of Type Strains, Phase IV (KMG-IV): sequencing the most valuable type-strain genomes for metagenomic binning, comparative biology and taxonomic classification.</title>
        <authorList>
            <person name="Goeker M."/>
        </authorList>
    </citation>
    <scope>NUCLEOTIDE SEQUENCE [LARGE SCALE GENOMIC DNA]</scope>
    <source>
        <strain evidence="4 5">DSM 27568</strain>
    </source>
</reference>
<feature type="chain" id="PRO_5030602358" evidence="2">
    <location>
        <begin position="22"/>
        <end position="180"/>
    </location>
</feature>
<proteinExistence type="predicted"/>
<name>A0A7W6BZ17_9SPHN</name>
<feature type="signal peptide" evidence="2">
    <location>
        <begin position="1"/>
        <end position="21"/>
    </location>
</feature>
<dbReference type="Pfam" id="PF13499">
    <property type="entry name" value="EF-hand_7"/>
    <property type="match status" value="1"/>
</dbReference>
<feature type="domain" description="EF-hand" evidence="3">
    <location>
        <begin position="134"/>
        <end position="169"/>
    </location>
</feature>
<feature type="domain" description="EF-hand" evidence="3">
    <location>
        <begin position="42"/>
        <end position="77"/>
    </location>
</feature>
<dbReference type="InterPro" id="IPR002048">
    <property type="entry name" value="EF_hand_dom"/>
</dbReference>
<evidence type="ECO:0000256" key="1">
    <source>
        <dbReference type="SAM" id="MobiDB-lite"/>
    </source>
</evidence>
<dbReference type="InterPro" id="IPR011992">
    <property type="entry name" value="EF-hand-dom_pair"/>
</dbReference>
<dbReference type="InterPro" id="IPR018247">
    <property type="entry name" value="EF_Hand_1_Ca_BS"/>
</dbReference>
<evidence type="ECO:0000313" key="5">
    <source>
        <dbReference type="Proteomes" id="UP000561459"/>
    </source>
</evidence>
<keyword evidence="5" id="KW-1185">Reference proteome</keyword>
<comment type="caution">
    <text evidence="4">The sequence shown here is derived from an EMBL/GenBank/DDBJ whole genome shotgun (WGS) entry which is preliminary data.</text>
</comment>
<dbReference type="Pfam" id="PF13202">
    <property type="entry name" value="EF-hand_5"/>
    <property type="match status" value="1"/>
</dbReference>
<dbReference type="AlphaFoldDB" id="A0A7W6BZ17"/>
<dbReference type="PROSITE" id="PS00018">
    <property type="entry name" value="EF_HAND_1"/>
    <property type="match status" value="2"/>
</dbReference>
<dbReference type="GO" id="GO:0005509">
    <property type="term" value="F:calcium ion binding"/>
    <property type="evidence" value="ECO:0007669"/>
    <property type="project" value="InterPro"/>
</dbReference>
<dbReference type="RefSeq" id="WP_183617137.1">
    <property type="nucleotide sequence ID" value="NZ_JACIDY010000005.1"/>
</dbReference>
<evidence type="ECO:0000256" key="2">
    <source>
        <dbReference type="SAM" id="SignalP"/>
    </source>
</evidence>
<organism evidence="4 5">
    <name type="scientific">Novosphingobium fluoreni</name>
    <dbReference type="NCBI Taxonomy" id="1391222"/>
    <lineage>
        <taxon>Bacteria</taxon>
        <taxon>Pseudomonadati</taxon>
        <taxon>Pseudomonadota</taxon>
        <taxon>Alphaproteobacteria</taxon>
        <taxon>Sphingomonadales</taxon>
        <taxon>Sphingomonadaceae</taxon>
        <taxon>Novosphingobium</taxon>
    </lineage>
</organism>
<dbReference type="Gene3D" id="1.10.238.10">
    <property type="entry name" value="EF-hand"/>
    <property type="match status" value="2"/>
</dbReference>
<dbReference type="PROSITE" id="PS50222">
    <property type="entry name" value="EF_HAND_2"/>
    <property type="match status" value="2"/>
</dbReference>
<sequence>MKTLTLGISMAALVLGGTAIAAPAQDQAREGRDPNRVMTRAEVQAKSQERFARMDTNKDGKLDRTDWQALRETRKEKRFARLDTNNDGQISKAEFMADNGPMKQGRGHWGHRRGGGMMGKMAGAQGDRSITQADFTARALQRFDAMDANKDGQVTPQERAAAHEQMKAKWQQMRAQREQG</sequence>
<protein>
    <submittedName>
        <fullName evidence="4">Ca2+-binding EF-hand superfamily protein</fullName>
    </submittedName>
</protein>
<keyword evidence="2" id="KW-0732">Signal</keyword>
<dbReference type="EMBL" id="JACIDY010000005">
    <property type="protein sequence ID" value="MBB3940519.1"/>
    <property type="molecule type" value="Genomic_DNA"/>
</dbReference>
<evidence type="ECO:0000259" key="3">
    <source>
        <dbReference type="PROSITE" id="PS50222"/>
    </source>
</evidence>
<feature type="region of interest" description="Disordered" evidence="1">
    <location>
        <begin position="152"/>
        <end position="180"/>
    </location>
</feature>
<dbReference type="SUPFAM" id="SSF47473">
    <property type="entry name" value="EF-hand"/>
    <property type="match status" value="1"/>
</dbReference>
<dbReference type="Proteomes" id="UP000561459">
    <property type="component" value="Unassembled WGS sequence"/>
</dbReference>
<gene>
    <name evidence="4" type="ORF">GGR39_002176</name>
</gene>
<evidence type="ECO:0000313" key="4">
    <source>
        <dbReference type="EMBL" id="MBB3940519.1"/>
    </source>
</evidence>
<accession>A0A7W6BZ17</accession>